<dbReference type="InterPro" id="IPR004367">
    <property type="entry name" value="Cyclin_C-dom"/>
</dbReference>
<keyword evidence="3" id="KW-0131">Cell cycle</keyword>
<keyword evidence="9" id="KW-1185">Reference proteome</keyword>
<dbReference type="OrthoDB" id="5590282at2759"/>
<dbReference type="InterPro" id="IPR048258">
    <property type="entry name" value="Cyclins_cyclin-box"/>
</dbReference>
<feature type="domain" description="Cyclin-like" evidence="6">
    <location>
        <begin position="251"/>
        <end position="336"/>
    </location>
</feature>
<feature type="domain" description="Cyclin-like" evidence="6">
    <location>
        <begin position="152"/>
        <end position="238"/>
    </location>
</feature>
<accession>A0A1D1VN20</accession>
<dbReference type="GO" id="GO:0051301">
    <property type="term" value="P:cell division"/>
    <property type="evidence" value="ECO:0007669"/>
    <property type="project" value="UniProtKB-KW"/>
</dbReference>
<feature type="region of interest" description="Disordered" evidence="5">
    <location>
        <begin position="1"/>
        <end position="25"/>
    </location>
</feature>
<reference evidence="8 9" key="1">
    <citation type="journal article" date="2016" name="Nat. Commun.">
        <title>Extremotolerant tardigrade genome and improved radiotolerance of human cultured cells by tardigrade-unique protein.</title>
        <authorList>
            <person name="Hashimoto T."/>
            <person name="Horikawa D.D."/>
            <person name="Saito Y."/>
            <person name="Kuwahara H."/>
            <person name="Kozuka-Hata H."/>
            <person name="Shin-I T."/>
            <person name="Minakuchi Y."/>
            <person name="Ohishi K."/>
            <person name="Motoyama A."/>
            <person name="Aizu T."/>
            <person name="Enomoto A."/>
            <person name="Kondo K."/>
            <person name="Tanaka S."/>
            <person name="Hara Y."/>
            <person name="Koshikawa S."/>
            <person name="Sagara H."/>
            <person name="Miura T."/>
            <person name="Yokobori S."/>
            <person name="Miyagawa K."/>
            <person name="Suzuki Y."/>
            <person name="Kubo T."/>
            <person name="Oyama M."/>
            <person name="Kohara Y."/>
            <person name="Fujiyama A."/>
            <person name="Arakawa K."/>
            <person name="Katayama T."/>
            <person name="Toyoda A."/>
            <person name="Kunieda T."/>
        </authorList>
    </citation>
    <scope>NUCLEOTIDE SEQUENCE [LARGE SCALE GENOMIC DNA]</scope>
    <source>
        <strain evidence="8 9">YOKOZUNA-1</strain>
    </source>
</reference>
<feature type="domain" description="Cyclin C-terminal" evidence="7">
    <location>
        <begin position="247"/>
        <end position="367"/>
    </location>
</feature>
<protein>
    <submittedName>
        <fullName evidence="8">Uncharacterized protein</fullName>
    </submittedName>
</protein>
<dbReference type="STRING" id="947166.A0A1D1VN20"/>
<dbReference type="InterPro" id="IPR013763">
    <property type="entry name" value="Cyclin-like_dom"/>
</dbReference>
<dbReference type="FunFam" id="1.10.472.10:FF:000001">
    <property type="entry name" value="G2/mitotic-specific cyclin"/>
    <property type="match status" value="1"/>
</dbReference>
<evidence type="ECO:0000259" key="7">
    <source>
        <dbReference type="SMART" id="SM01332"/>
    </source>
</evidence>
<dbReference type="AlphaFoldDB" id="A0A1D1VN20"/>
<dbReference type="Pfam" id="PF02984">
    <property type="entry name" value="Cyclin_C"/>
    <property type="match status" value="1"/>
</dbReference>
<keyword evidence="2 4" id="KW-0195">Cyclin</keyword>
<evidence type="ECO:0000256" key="1">
    <source>
        <dbReference type="ARBA" id="ARBA00022618"/>
    </source>
</evidence>
<dbReference type="InterPro" id="IPR036915">
    <property type="entry name" value="Cyclin-like_sf"/>
</dbReference>
<comment type="caution">
    <text evidence="8">The sequence shown here is derived from an EMBL/GenBank/DDBJ whole genome shotgun (WGS) entry which is preliminary data.</text>
</comment>
<dbReference type="SMART" id="SM00385">
    <property type="entry name" value="CYCLIN"/>
    <property type="match status" value="2"/>
</dbReference>
<sequence length="377" mass="42650">MATLGNRANNQPFKPSQAGGNAIKPAPRRAIVTSSLLPKDDMKKLPDNVVPGKAAVLPTLSGLREQMPQFKRQRILQDLVRTAGKENGLLTYRERPAEVRDIYTEDVGNESLVVAYVEHIYNYLHQREMVRLSASYMEGMSVNGRMRAILMDWIVSVAYKFKMSQDTLFLTVDMIDRFLAIPEMDVTKDELQLIGVTCMFIASKFEEVYPPELEDFVFIADQACSKQQILETEQVVCAALQFDFTRPSAAHFLRRCCKAAQASTEEYCLAKYITELSLLTIDFVAELPSKIAAAAMYLTMLMRRGEEEEPVWDADMQYYSFYSEAEVKPLAAKLLEVVKAAPSSRQQCIVKKYSSPKLYEVSPDAAAMATEIEKYFQ</sequence>
<gene>
    <name evidence="8" type="primary">RvY_13491-1</name>
    <name evidence="8" type="synonym">RvY_13491.1</name>
    <name evidence="8" type="ORF">RvY_13491</name>
</gene>
<dbReference type="PANTHER" id="PTHR10177">
    <property type="entry name" value="CYCLINS"/>
    <property type="match status" value="1"/>
</dbReference>
<dbReference type="SMART" id="SM01332">
    <property type="entry name" value="Cyclin_C"/>
    <property type="match status" value="1"/>
</dbReference>
<evidence type="ECO:0000259" key="6">
    <source>
        <dbReference type="SMART" id="SM00385"/>
    </source>
</evidence>
<evidence type="ECO:0000256" key="3">
    <source>
        <dbReference type="ARBA" id="ARBA00023306"/>
    </source>
</evidence>
<evidence type="ECO:0000256" key="4">
    <source>
        <dbReference type="RuleBase" id="RU000383"/>
    </source>
</evidence>
<name>A0A1D1VN20_RAMVA</name>
<dbReference type="Proteomes" id="UP000186922">
    <property type="component" value="Unassembled WGS sequence"/>
</dbReference>
<feature type="compositionally biased region" description="Polar residues" evidence="5">
    <location>
        <begin position="1"/>
        <end position="14"/>
    </location>
</feature>
<dbReference type="Pfam" id="PF00134">
    <property type="entry name" value="Cyclin_N"/>
    <property type="match status" value="1"/>
</dbReference>
<dbReference type="Gene3D" id="1.10.472.10">
    <property type="entry name" value="Cyclin-like"/>
    <property type="match status" value="2"/>
</dbReference>
<dbReference type="SUPFAM" id="SSF47954">
    <property type="entry name" value="Cyclin-like"/>
    <property type="match status" value="2"/>
</dbReference>
<comment type="similarity">
    <text evidence="4">Belongs to the cyclin family.</text>
</comment>
<evidence type="ECO:0000256" key="5">
    <source>
        <dbReference type="SAM" id="MobiDB-lite"/>
    </source>
</evidence>
<evidence type="ECO:0000313" key="9">
    <source>
        <dbReference type="Proteomes" id="UP000186922"/>
    </source>
</evidence>
<dbReference type="InterPro" id="IPR006671">
    <property type="entry name" value="Cyclin_N"/>
</dbReference>
<evidence type="ECO:0000313" key="8">
    <source>
        <dbReference type="EMBL" id="GAV03000.1"/>
    </source>
</evidence>
<evidence type="ECO:0000256" key="2">
    <source>
        <dbReference type="ARBA" id="ARBA00023127"/>
    </source>
</evidence>
<organism evidence="8 9">
    <name type="scientific">Ramazzottius varieornatus</name>
    <name type="common">Water bear</name>
    <name type="synonym">Tardigrade</name>
    <dbReference type="NCBI Taxonomy" id="947166"/>
    <lineage>
        <taxon>Eukaryota</taxon>
        <taxon>Metazoa</taxon>
        <taxon>Ecdysozoa</taxon>
        <taxon>Tardigrada</taxon>
        <taxon>Eutardigrada</taxon>
        <taxon>Parachela</taxon>
        <taxon>Hypsibioidea</taxon>
        <taxon>Ramazzottiidae</taxon>
        <taxon>Ramazzottius</taxon>
    </lineage>
</organism>
<dbReference type="InterPro" id="IPR039361">
    <property type="entry name" value="Cyclin"/>
</dbReference>
<dbReference type="PROSITE" id="PS00292">
    <property type="entry name" value="CYCLINS"/>
    <property type="match status" value="1"/>
</dbReference>
<keyword evidence="1" id="KW-0132">Cell division</keyword>
<dbReference type="GO" id="GO:0000278">
    <property type="term" value="P:mitotic cell cycle"/>
    <property type="evidence" value="ECO:0007669"/>
    <property type="project" value="UniProtKB-ARBA"/>
</dbReference>
<dbReference type="EMBL" id="BDGG01000009">
    <property type="protein sequence ID" value="GAV03000.1"/>
    <property type="molecule type" value="Genomic_DNA"/>
</dbReference>
<proteinExistence type="inferred from homology"/>